<evidence type="ECO:0000256" key="10">
    <source>
        <dbReference type="SAM" id="SignalP"/>
    </source>
</evidence>
<feature type="binding site" evidence="8">
    <location>
        <position position="187"/>
    </location>
    <ligand>
        <name>a divalent metal cation</name>
        <dbReference type="ChEBI" id="CHEBI:60240"/>
        <label>1</label>
    </ligand>
</feature>
<dbReference type="PRINTS" id="PR00599">
    <property type="entry name" value="MAPEPTIDASE"/>
</dbReference>
<reference evidence="12" key="1">
    <citation type="submission" date="2021-01" db="EMBL/GenBank/DDBJ databases">
        <authorList>
            <person name="Corre E."/>
            <person name="Pelletier E."/>
            <person name="Niang G."/>
            <person name="Scheremetjew M."/>
            <person name="Finn R."/>
            <person name="Kale V."/>
            <person name="Holt S."/>
            <person name="Cochrane G."/>
            <person name="Meng A."/>
            <person name="Brown T."/>
            <person name="Cohen L."/>
        </authorList>
    </citation>
    <scope>NUCLEOTIDE SEQUENCE</scope>
    <source>
        <strain evidence="12">CCMP 2712</strain>
    </source>
</reference>
<dbReference type="InterPro" id="IPR001714">
    <property type="entry name" value="Pept_M24_MAP"/>
</dbReference>
<dbReference type="GO" id="GO:0006508">
    <property type="term" value="P:proteolysis"/>
    <property type="evidence" value="ECO:0007669"/>
    <property type="project" value="UniProtKB-KW"/>
</dbReference>
<dbReference type="GO" id="GO:0004239">
    <property type="term" value="F:initiator methionyl aminopeptidase activity"/>
    <property type="evidence" value="ECO:0007669"/>
    <property type="project" value="UniProtKB-UniRule"/>
</dbReference>
<comment type="function">
    <text evidence="8 9">Cotranslationally removes the N-terminal methionine from nascent proteins. The N-terminal methionine is often cleaved when the second residue in the primary sequence is small and uncharged (Met-Ala-, Cys, Gly, Pro, Ser, Thr, or Val).</text>
</comment>
<comment type="subcellular location">
    <subcellularLocation>
        <location evidence="8">Cytoplasm</location>
    </subcellularLocation>
</comment>
<evidence type="ECO:0000256" key="4">
    <source>
        <dbReference type="ARBA" id="ARBA00022438"/>
    </source>
</evidence>
<keyword evidence="4 8" id="KW-0031">Aminopeptidase</keyword>
<dbReference type="InterPro" id="IPR036388">
    <property type="entry name" value="WH-like_DNA-bd_sf"/>
</dbReference>
<name>A0A6U5ZXZ4_GUITH</name>
<dbReference type="Gene3D" id="3.90.230.10">
    <property type="entry name" value="Creatinase/methionine aminopeptidase superfamily"/>
    <property type="match status" value="1"/>
</dbReference>
<comment type="cofactor">
    <cofactor evidence="8">
        <name>Co(2+)</name>
        <dbReference type="ChEBI" id="CHEBI:48828"/>
    </cofactor>
    <cofactor evidence="8">
        <name>Zn(2+)</name>
        <dbReference type="ChEBI" id="CHEBI:29105"/>
    </cofactor>
    <cofactor evidence="8">
        <name>Mn(2+)</name>
        <dbReference type="ChEBI" id="CHEBI:29035"/>
    </cofactor>
    <cofactor evidence="8">
        <name>Fe(2+)</name>
        <dbReference type="ChEBI" id="CHEBI:29033"/>
    </cofactor>
    <text evidence="8">Binds 2 divalent metal cations per subunit. Has a high-affinity and a low affinity metal-binding site. The true nature of the physiological cofactor is under debate. The enzyme is active with cobalt, zinc, manganese or divalent iron ions. Most likely, methionine aminopeptidases function as mononuclear Fe(2+)-metalloproteases under physiological conditions, and the catalytically relevant metal-binding site has been assigned to the histidine-containing high-affinity site.</text>
</comment>
<accession>A0A6U5ZXZ4</accession>
<dbReference type="SUPFAM" id="SSF46785">
    <property type="entry name" value="Winged helix' DNA-binding domain"/>
    <property type="match status" value="1"/>
</dbReference>
<dbReference type="PROSITE" id="PS01202">
    <property type="entry name" value="MAP_2"/>
    <property type="match status" value="1"/>
</dbReference>
<feature type="binding site" evidence="8">
    <location>
        <position position="399"/>
    </location>
    <ligand>
        <name>a divalent metal cation</name>
        <dbReference type="ChEBI" id="CHEBI:60240"/>
        <label>1</label>
    </ligand>
</feature>
<keyword evidence="7 8" id="KW-0378">Hydrolase</keyword>
<dbReference type="EC" id="3.4.11.18" evidence="8"/>
<feature type="binding site" evidence="8">
    <location>
        <position position="275"/>
    </location>
    <ligand>
        <name>substrate</name>
    </ligand>
</feature>
<keyword evidence="10" id="KW-0732">Signal</keyword>
<evidence type="ECO:0000256" key="2">
    <source>
        <dbReference type="ARBA" id="ARBA00001936"/>
    </source>
</evidence>
<feature type="binding site" evidence="8">
    <location>
        <position position="198"/>
    </location>
    <ligand>
        <name>a divalent metal cation</name>
        <dbReference type="ChEBI" id="CHEBI:60240"/>
        <label>2</label>
        <note>catalytic</note>
    </ligand>
</feature>
<comment type="similarity">
    <text evidence="8">Belongs to the peptidase M24A family. Methionine aminopeptidase eukaryotic type 2 subfamily.</text>
</comment>
<evidence type="ECO:0000256" key="8">
    <source>
        <dbReference type="HAMAP-Rule" id="MF_03175"/>
    </source>
</evidence>
<evidence type="ECO:0000256" key="3">
    <source>
        <dbReference type="ARBA" id="ARBA00001954"/>
    </source>
</evidence>
<dbReference type="EMBL" id="HBKN01021021">
    <property type="protein sequence ID" value="CAE2302013.1"/>
    <property type="molecule type" value="Transcribed_RNA"/>
</dbReference>
<comment type="catalytic activity">
    <reaction evidence="1 8 9">
        <text>Release of N-terminal amino acids, preferentially methionine, from peptides and arylamides.</text>
        <dbReference type="EC" id="3.4.11.18"/>
    </reaction>
</comment>
<dbReference type="SUPFAM" id="SSF55920">
    <property type="entry name" value="Creatinase/aminopeptidase"/>
    <property type="match status" value="1"/>
</dbReference>
<sequence>MLWHSQHVVSEVSRRWKFLLLTFLAIEVVAAFEESLAPTMPIHHYFPKSDGPRKRMYPTGKERKYEHKTYSDGYRVEITPSCEAERREMEAILLDKANSIRKAAEVHRRVRRYAQQELIKPGVKLIDICEKLENATRTYLEADKGKAGTKAGIGFPTGVSLNNCAAHYTSNPGDKTVLKYDDVLKLDFGTHVNGFIVDSAFTWAPNDKYETLLEAVKDATYTGIKEAGIDVRLCDVGEAIQEVMESYECVIDGKTYQVKCVRNLMGHSIEPYRIHAGKSVPIVAGGPSTRMEEGEVYAIETFGTTGSGYVREYGDCSHFALNHAEEMLDGGAQIKMPRAAKLKSFIEKHFKTLPFCPRYLEWAGQKDYMPALRHLVESGVVEDYPPLYDTRGSYVAQYEHTILLRPTCKEIVSQGDDW</sequence>
<dbReference type="HAMAP" id="MF_03175">
    <property type="entry name" value="MetAP_2_euk"/>
    <property type="match status" value="1"/>
</dbReference>
<dbReference type="NCBIfam" id="TIGR00501">
    <property type="entry name" value="met_pdase_II"/>
    <property type="match status" value="1"/>
</dbReference>
<evidence type="ECO:0000313" key="13">
    <source>
        <dbReference type="EMBL" id="CAE2302014.1"/>
    </source>
</evidence>
<gene>
    <name evidence="12" type="ORF">GTHE00462_LOCUS16512</name>
    <name evidence="13" type="ORF">GTHE00462_LOCUS16513</name>
</gene>
<comment type="cofactor">
    <cofactor evidence="3">
        <name>Fe(2+)</name>
        <dbReference type="ChEBI" id="CHEBI:29033"/>
    </cofactor>
</comment>
<evidence type="ECO:0000259" key="11">
    <source>
        <dbReference type="Pfam" id="PF00557"/>
    </source>
</evidence>
<evidence type="ECO:0000256" key="9">
    <source>
        <dbReference type="RuleBase" id="RU003653"/>
    </source>
</evidence>
<keyword evidence="5 8" id="KW-0645">Protease</keyword>
<feature type="binding site" evidence="8">
    <location>
        <position position="198"/>
    </location>
    <ligand>
        <name>a divalent metal cation</name>
        <dbReference type="ChEBI" id="CHEBI:60240"/>
        <label>1</label>
    </ligand>
</feature>
<organism evidence="12">
    <name type="scientific">Guillardia theta</name>
    <name type="common">Cryptophyte</name>
    <name type="synonym">Cryptomonas phi</name>
    <dbReference type="NCBI Taxonomy" id="55529"/>
    <lineage>
        <taxon>Eukaryota</taxon>
        <taxon>Cryptophyceae</taxon>
        <taxon>Pyrenomonadales</taxon>
        <taxon>Geminigeraceae</taxon>
        <taxon>Guillardia</taxon>
    </lineage>
</organism>
<dbReference type="PANTHER" id="PTHR45777:SF2">
    <property type="entry name" value="METHIONINE AMINOPEPTIDASE 2"/>
    <property type="match status" value="1"/>
</dbReference>
<dbReference type="GO" id="GO:0070006">
    <property type="term" value="F:metalloaminopeptidase activity"/>
    <property type="evidence" value="ECO:0007669"/>
    <property type="project" value="UniProtKB-UniRule"/>
</dbReference>
<dbReference type="EMBL" id="HBKN01021022">
    <property type="protein sequence ID" value="CAE2302014.1"/>
    <property type="molecule type" value="Transcribed_RNA"/>
</dbReference>
<evidence type="ECO:0000313" key="12">
    <source>
        <dbReference type="EMBL" id="CAE2302013.1"/>
    </source>
</evidence>
<feature type="binding site" evidence="8">
    <location>
        <position position="267"/>
    </location>
    <ligand>
        <name>a divalent metal cation</name>
        <dbReference type="ChEBI" id="CHEBI:60240"/>
        <label>2</label>
        <note>catalytic</note>
    </ligand>
</feature>
<dbReference type="InterPro" id="IPR002468">
    <property type="entry name" value="Pept_M24A_MAP2"/>
</dbReference>
<evidence type="ECO:0000256" key="5">
    <source>
        <dbReference type="ARBA" id="ARBA00022670"/>
    </source>
</evidence>
<dbReference type="InterPro" id="IPR000994">
    <property type="entry name" value="Pept_M24"/>
</dbReference>
<feature type="binding site" evidence="8">
    <location>
        <position position="399"/>
    </location>
    <ligand>
        <name>a divalent metal cation</name>
        <dbReference type="ChEBI" id="CHEBI:60240"/>
        <label>2</label>
        <note>catalytic</note>
    </ligand>
</feature>
<dbReference type="GO" id="GO:0005737">
    <property type="term" value="C:cytoplasm"/>
    <property type="evidence" value="ECO:0007669"/>
    <property type="project" value="UniProtKB-SubCell"/>
</dbReference>
<keyword evidence="8" id="KW-0963">Cytoplasm</keyword>
<dbReference type="InterPro" id="IPR036390">
    <property type="entry name" value="WH_DNA-bd_sf"/>
</dbReference>
<dbReference type="AlphaFoldDB" id="A0A6U5ZXZ4"/>
<evidence type="ECO:0000256" key="6">
    <source>
        <dbReference type="ARBA" id="ARBA00022723"/>
    </source>
</evidence>
<feature type="chain" id="PRO_5035585930" description="Methionine aminopeptidase 2" evidence="10">
    <location>
        <begin position="32"/>
        <end position="418"/>
    </location>
</feature>
<protein>
    <recommendedName>
        <fullName evidence="8">Methionine aminopeptidase 2</fullName>
        <shortName evidence="8">MAP 2</shortName>
        <shortName evidence="8">MetAP 2</shortName>
        <ecNumber evidence="8">3.4.11.18</ecNumber>
    </recommendedName>
    <alternativeName>
        <fullName evidence="8">Peptidase M</fullName>
    </alternativeName>
</protein>
<feature type="binding site" evidence="8">
    <location>
        <position position="167"/>
    </location>
    <ligand>
        <name>substrate</name>
    </ligand>
</feature>
<feature type="binding site" evidence="8">
    <location>
        <position position="300"/>
    </location>
    <ligand>
        <name>a divalent metal cation</name>
        <dbReference type="ChEBI" id="CHEBI:60240"/>
        <label>2</label>
        <note>catalytic</note>
    </ligand>
</feature>
<dbReference type="GO" id="GO:0046872">
    <property type="term" value="F:metal ion binding"/>
    <property type="evidence" value="ECO:0007669"/>
    <property type="project" value="UniProtKB-UniRule"/>
</dbReference>
<comment type="cofactor">
    <cofactor evidence="2">
        <name>Mn(2+)</name>
        <dbReference type="ChEBI" id="CHEBI:29035"/>
    </cofactor>
</comment>
<keyword evidence="6 8" id="KW-0479">Metal-binding</keyword>
<dbReference type="PANTHER" id="PTHR45777">
    <property type="entry name" value="METHIONINE AMINOPEPTIDASE 2"/>
    <property type="match status" value="1"/>
</dbReference>
<evidence type="ECO:0000256" key="7">
    <source>
        <dbReference type="ARBA" id="ARBA00022801"/>
    </source>
</evidence>
<dbReference type="InterPro" id="IPR018349">
    <property type="entry name" value="Pept_M24A_MAP2_BS"/>
</dbReference>
<evidence type="ECO:0000256" key="1">
    <source>
        <dbReference type="ARBA" id="ARBA00000294"/>
    </source>
</evidence>
<dbReference type="Gene3D" id="1.10.10.10">
    <property type="entry name" value="Winged helix-like DNA-binding domain superfamily/Winged helix DNA-binding domain"/>
    <property type="match status" value="1"/>
</dbReference>
<dbReference type="InterPro" id="IPR050247">
    <property type="entry name" value="Met_Aminopeptidase_Type2"/>
</dbReference>
<proteinExistence type="inferred from homology"/>
<feature type="signal peptide" evidence="10">
    <location>
        <begin position="1"/>
        <end position="31"/>
    </location>
</feature>
<dbReference type="InterPro" id="IPR036005">
    <property type="entry name" value="Creatinase/aminopeptidase-like"/>
</dbReference>
<dbReference type="Pfam" id="PF00557">
    <property type="entry name" value="Peptidase_M24"/>
    <property type="match status" value="1"/>
</dbReference>
<feature type="domain" description="Peptidase M24" evidence="11">
    <location>
        <begin position="99"/>
        <end position="308"/>
    </location>
</feature>
<dbReference type="CDD" id="cd01088">
    <property type="entry name" value="MetAP2"/>
    <property type="match status" value="1"/>
</dbReference>